<keyword evidence="2" id="KW-1185">Reference proteome</keyword>
<reference evidence="2" key="1">
    <citation type="submission" date="2017-02" db="EMBL/GenBank/DDBJ databases">
        <authorList>
            <person name="Daims H."/>
        </authorList>
    </citation>
    <scope>NUCLEOTIDE SEQUENCE [LARGE SCALE GENOMIC DNA]</scope>
</reference>
<dbReference type="EMBL" id="FUKJ01000373">
    <property type="protein sequence ID" value="SJM94879.1"/>
    <property type="molecule type" value="Genomic_DNA"/>
</dbReference>
<sequence length="38" mass="4462">MEYKPGFVLLKTNQPRLKVLYVSIQPVSSFHGYNDYQT</sequence>
<organism evidence="1 2">
    <name type="scientific">Crenothrix polyspora</name>
    <dbReference type="NCBI Taxonomy" id="360316"/>
    <lineage>
        <taxon>Bacteria</taxon>
        <taxon>Pseudomonadati</taxon>
        <taxon>Pseudomonadota</taxon>
        <taxon>Gammaproteobacteria</taxon>
        <taxon>Methylococcales</taxon>
        <taxon>Crenotrichaceae</taxon>
        <taxon>Crenothrix</taxon>
    </lineage>
</organism>
<name>A0A1R4HF90_9GAMM</name>
<dbReference type="AlphaFoldDB" id="A0A1R4HF90"/>
<dbReference type="Proteomes" id="UP000195442">
    <property type="component" value="Unassembled WGS sequence"/>
</dbReference>
<gene>
    <name evidence="1" type="ORF">CRENPOLYSF2_4340005</name>
</gene>
<evidence type="ECO:0000313" key="2">
    <source>
        <dbReference type="Proteomes" id="UP000195442"/>
    </source>
</evidence>
<proteinExistence type="predicted"/>
<accession>A0A1R4HF90</accession>
<protein>
    <submittedName>
        <fullName evidence="1">Uncharacterized protein</fullName>
    </submittedName>
</protein>
<evidence type="ECO:0000313" key="1">
    <source>
        <dbReference type="EMBL" id="SJM94879.1"/>
    </source>
</evidence>